<sequence length="227" mass="24138">MISRYQRFLFWILVGSSVLMAGYLIYLHQRVRSTAGTEGDDTPIAAPSSSQAESITFALAHDADGTITNTELSVALPGESAVRARALVERLLSDDALPRAEHPLPGGIAVEDVYLVNLPLTAPQRAGSESLGVPQLPSKAEDADPMTHASGELAVVNLRGSWADAHPSGIETETLTVLSIIGTLHANLPSISYVRFLVDGQQRATLAGHIDLARTYHSVDTANATHP</sequence>
<proteinExistence type="predicted"/>
<dbReference type="eggNOG" id="COG5401">
    <property type="taxonomic scope" value="Bacteria"/>
</dbReference>
<dbReference type="STRING" id="401053.AciPR4_0936"/>
<dbReference type="Pfam" id="PF10646">
    <property type="entry name" value="Germane"/>
    <property type="match status" value="1"/>
</dbReference>
<dbReference type="SMART" id="SM00909">
    <property type="entry name" value="Germane"/>
    <property type="match status" value="1"/>
</dbReference>
<reference evidence="4 5" key="1">
    <citation type="journal article" date="2012" name="Stand. Genomic Sci.">
        <title>Complete genome sequence of Terriglobus saanensis type strain SP1PR4(T), an Acidobacteria from tundra soil.</title>
        <authorList>
            <person name="Rawat S.R."/>
            <person name="Mannisto M.K."/>
            <person name="Starovoytov V."/>
            <person name="Goodwin L."/>
            <person name="Nolan M."/>
            <person name="Hauser L."/>
            <person name="Land M."/>
            <person name="Davenport K.W."/>
            <person name="Woyke T."/>
            <person name="Haggblom M.M."/>
        </authorList>
    </citation>
    <scope>NUCLEOTIDE SEQUENCE</scope>
    <source>
        <strain evidence="5">ATCC BAA-1853 / DSM 23119 / SP1PR4</strain>
    </source>
</reference>
<organism evidence="4 5">
    <name type="scientific">Terriglobus saanensis (strain ATCC BAA-1853 / DSM 23119 / SP1PR4)</name>
    <dbReference type="NCBI Taxonomy" id="401053"/>
    <lineage>
        <taxon>Bacteria</taxon>
        <taxon>Pseudomonadati</taxon>
        <taxon>Acidobacteriota</taxon>
        <taxon>Terriglobia</taxon>
        <taxon>Terriglobales</taxon>
        <taxon>Acidobacteriaceae</taxon>
        <taxon>Terriglobus</taxon>
    </lineage>
</organism>
<dbReference type="EMBL" id="CP002467">
    <property type="protein sequence ID" value="ADV81769.1"/>
    <property type="molecule type" value="Genomic_DNA"/>
</dbReference>
<dbReference type="OrthoDB" id="9809406at2"/>
<evidence type="ECO:0000313" key="4">
    <source>
        <dbReference type="EMBL" id="ADV81769.1"/>
    </source>
</evidence>
<dbReference type="HOGENOM" id="CLU_1219219_0_0_0"/>
<dbReference type="KEGG" id="tsa:AciPR4_0936"/>
<dbReference type="AlphaFoldDB" id="E8V7S1"/>
<gene>
    <name evidence="4" type="ordered locus">AciPR4_0936</name>
</gene>
<dbReference type="InterPro" id="IPR019606">
    <property type="entry name" value="GerMN"/>
</dbReference>
<accession>E8V7S1</accession>
<keyword evidence="2" id="KW-0812">Transmembrane</keyword>
<name>E8V7S1_TERSS</name>
<evidence type="ECO:0000313" key="5">
    <source>
        <dbReference type="Proteomes" id="UP000006844"/>
    </source>
</evidence>
<keyword evidence="5" id="KW-1185">Reference proteome</keyword>
<evidence type="ECO:0000256" key="2">
    <source>
        <dbReference type="SAM" id="Phobius"/>
    </source>
</evidence>
<evidence type="ECO:0000256" key="1">
    <source>
        <dbReference type="SAM" id="MobiDB-lite"/>
    </source>
</evidence>
<feature type="transmembrane region" description="Helical" evidence="2">
    <location>
        <begin position="7"/>
        <end position="26"/>
    </location>
</feature>
<feature type="region of interest" description="Disordered" evidence="1">
    <location>
        <begin position="126"/>
        <end position="145"/>
    </location>
</feature>
<dbReference type="RefSeq" id="WP_013567502.1">
    <property type="nucleotide sequence ID" value="NC_014963.1"/>
</dbReference>
<keyword evidence="4" id="KW-0449">Lipoprotein</keyword>
<feature type="domain" description="GerMN" evidence="3">
    <location>
        <begin position="84"/>
        <end position="207"/>
    </location>
</feature>
<evidence type="ECO:0000259" key="3">
    <source>
        <dbReference type="SMART" id="SM00909"/>
    </source>
</evidence>
<dbReference type="Proteomes" id="UP000006844">
    <property type="component" value="Chromosome"/>
</dbReference>
<keyword evidence="2" id="KW-1133">Transmembrane helix</keyword>
<keyword evidence="2" id="KW-0472">Membrane</keyword>
<protein>
    <submittedName>
        <fullName evidence="4">Lipoprotein LpqB, GerMN domain protein</fullName>
    </submittedName>
</protein>